<feature type="region of interest" description="Disordered" evidence="11">
    <location>
        <begin position="136"/>
        <end position="174"/>
    </location>
</feature>
<evidence type="ECO:0000256" key="11">
    <source>
        <dbReference type="SAM" id="MobiDB-lite"/>
    </source>
</evidence>
<feature type="compositionally biased region" description="Low complexity" evidence="11">
    <location>
        <begin position="139"/>
        <end position="156"/>
    </location>
</feature>
<dbReference type="InterPro" id="IPR051139">
    <property type="entry name" value="Mediator_complx_sub13"/>
</dbReference>
<gene>
    <name evidence="13" type="ORF">EUX98_g2030</name>
</gene>
<keyword evidence="5 10" id="KW-0805">Transcription regulation</keyword>
<evidence type="ECO:0000256" key="3">
    <source>
        <dbReference type="ARBA" id="ARBA00019618"/>
    </source>
</evidence>
<evidence type="ECO:0000256" key="5">
    <source>
        <dbReference type="ARBA" id="ARBA00023015"/>
    </source>
</evidence>
<dbReference type="EMBL" id="SGPM01000028">
    <property type="protein sequence ID" value="THH32165.1"/>
    <property type="molecule type" value="Genomic_DNA"/>
</dbReference>
<evidence type="ECO:0000256" key="4">
    <source>
        <dbReference type="ARBA" id="ARBA00022491"/>
    </source>
</evidence>
<evidence type="ECO:0000256" key="6">
    <source>
        <dbReference type="ARBA" id="ARBA00023159"/>
    </source>
</evidence>
<evidence type="ECO:0000256" key="9">
    <source>
        <dbReference type="ARBA" id="ARBA00032008"/>
    </source>
</evidence>
<dbReference type="AlphaFoldDB" id="A0A4S4N1K2"/>
<evidence type="ECO:0000256" key="10">
    <source>
        <dbReference type="RuleBase" id="RU364134"/>
    </source>
</evidence>
<evidence type="ECO:0000259" key="12">
    <source>
        <dbReference type="Pfam" id="PF06333"/>
    </source>
</evidence>
<dbReference type="PANTHER" id="PTHR48249">
    <property type="entry name" value="MEDIATOR OF RNA POLYMERASE II TRANSCRIPTION SUBUNIT 13"/>
    <property type="match status" value="1"/>
</dbReference>
<name>A0A4S4N1K2_9APHY</name>
<dbReference type="GO" id="GO:0003713">
    <property type="term" value="F:transcription coactivator activity"/>
    <property type="evidence" value="ECO:0007669"/>
    <property type="project" value="TreeGrafter"/>
</dbReference>
<organism evidence="13 14">
    <name type="scientific">Antrodiella citrinella</name>
    <dbReference type="NCBI Taxonomy" id="2447956"/>
    <lineage>
        <taxon>Eukaryota</taxon>
        <taxon>Fungi</taxon>
        <taxon>Dikarya</taxon>
        <taxon>Basidiomycota</taxon>
        <taxon>Agaricomycotina</taxon>
        <taxon>Agaricomycetes</taxon>
        <taxon>Polyporales</taxon>
        <taxon>Steccherinaceae</taxon>
        <taxon>Antrodiella</taxon>
    </lineage>
</organism>
<accession>A0A4S4N1K2</accession>
<comment type="caution">
    <text evidence="13">The sequence shown here is derived from an EMBL/GenBank/DDBJ whole genome shotgun (WGS) entry which is preliminary data.</text>
</comment>
<keyword evidence="7 10" id="KW-0804">Transcription</keyword>
<comment type="similarity">
    <text evidence="2 10">Belongs to the Mediator complex subunit 13 family.</text>
</comment>
<sequence>MQDDTADFSPTSPEVKLEAIDVPPIASTSAGPGLDSFPIFDSSWTQSTGDFLPQSSDYGMNFSLNMDDGDDLGMGESFGVFTEDDFDFFNGPTLASSSELAAVMPTVPDGFLAAAFSPAAIIGPSLTALVRSPLEEGLPSGVGPPSAQSQPSPWAVFHGTESLTPQPEPIHTPKHLSERIHTTVQIIEQRITNIPSSHPISRYPNAFDPIPFNTTHRISDGKYVLGKFALPSPPSEDDTDYKGSRTSLNLSITLPSAKWKSSYSSATDPRVGMTQRLVGVKRKLSAQGGRVPNVSPGRFRDHDEWIQADLPLVEDASDSDNEECWIVDEQDPLSPDPKPATPPPSYLPLGPTLLQTYFHYQFLQPYTVALDTSGTAAHNTTTTPAAISAPTPISPAAILGSSSEKTKSLEAASQILLREAVENPVWADAWRASAAASNTRQCPSDIWPADLKYTASLLNGVESSSCPVDLDTLLQPSSDGSALRAVDCPLLTIGKAGEIMNILPTALRFWEKLGLSPRNGPKDITAFIVFDQTHLQEEREVGELLGRLSAVYTTKRYGKHDAGRAPGCTQDGIFPTRFESIRKTLSTFATGITERSSSSIVVYIVTPDHILRMTSPILRQVLSAIKRISKNRQATSPILFQFVPERLLAASAPSSLEGASLEAFVDSVYDRILCPVDRHVSCRYPPSVEDTRMYLQFPAFTLAKPLHPEVKFVKAEAVEILDVVDRYSMLHVGYQVTRQGKWLLTTCVDHRGEVHDLRAWLMPEDDTVDSFTVNSVWDFAMSMATKANVEWHVVIAKRGVMTAHEMDAWSSHLEVLVRGETTPPMQVSLLSVDQDNPWYFFVKPSDTEALSSSATRGFKATGNLAMDVSSTTLALLSSRTTPIPMRIYPGIAVDQLSSVDSKESPSMDELGVLPLATQTLVHIPSQTDHTCISMLHLHFLYFSRSHNSTSTLTDAETSRNVAKSFQELKVLAQARWATRGSNNLPLHFAALEVMLTTLDEPDGLLDL</sequence>
<feature type="domain" description="Mediator complex subunit Med13 C-terminal" evidence="12">
    <location>
        <begin position="903"/>
        <end position="991"/>
    </location>
</feature>
<evidence type="ECO:0000256" key="8">
    <source>
        <dbReference type="ARBA" id="ARBA00023242"/>
    </source>
</evidence>
<evidence type="ECO:0000313" key="13">
    <source>
        <dbReference type="EMBL" id="THH32165.1"/>
    </source>
</evidence>
<proteinExistence type="inferred from homology"/>
<evidence type="ECO:0000256" key="7">
    <source>
        <dbReference type="ARBA" id="ARBA00023163"/>
    </source>
</evidence>
<dbReference type="PANTHER" id="PTHR48249:SF3">
    <property type="entry name" value="MEDIATOR OF RNA POLYMERASE II TRANSCRIPTION SUBUNIT 13"/>
    <property type="match status" value="1"/>
</dbReference>
<evidence type="ECO:0000256" key="2">
    <source>
        <dbReference type="ARBA" id="ARBA00009354"/>
    </source>
</evidence>
<dbReference type="Pfam" id="PF06333">
    <property type="entry name" value="Med13_C"/>
    <property type="match status" value="2"/>
</dbReference>
<dbReference type="Proteomes" id="UP000308730">
    <property type="component" value="Unassembled WGS sequence"/>
</dbReference>
<dbReference type="GO" id="GO:0045944">
    <property type="term" value="P:positive regulation of transcription by RNA polymerase II"/>
    <property type="evidence" value="ECO:0007669"/>
    <property type="project" value="TreeGrafter"/>
</dbReference>
<evidence type="ECO:0000313" key="14">
    <source>
        <dbReference type="Proteomes" id="UP000308730"/>
    </source>
</evidence>
<keyword evidence="4 10" id="KW-0678">Repressor</keyword>
<comment type="subcellular location">
    <subcellularLocation>
        <location evidence="1 10">Nucleus</location>
    </subcellularLocation>
</comment>
<reference evidence="13 14" key="1">
    <citation type="submission" date="2019-02" db="EMBL/GenBank/DDBJ databases">
        <title>Genome sequencing of the rare red list fungi Antrodiella citrinella (Flaviporus citrinellus).</title>
        <authorList>
            <person name="Buettner E."/>
            <person name="Kellner H."/>
        </authorList>
    </citation>
    <scope>NUCLEOTIDE SEQUENCE [LARGE SCALE GENOMIC DNA]</scope>
    <source>
        <strain evidence="13 14">DSM 108506</strain>
    </source>
</reference>
<dbReference type="OrthoDB" id="103819at2759"/>
<feature type="domain" description="Mediator complex subunit Med13 C-terminal" evidence="12">
    <location>
        <begin position="698"/>
        <end position="882"/>
    </location>
</feature>
<protein>
    <recommendedName>
        <fullName evidence="3 10">Mediator of RNA polymerase II transcription subunit 13</fullName>
    </recommendedName>
    <alternativeName>
        <fullName evidence="9 10">Mediator complex subunit 13</fullName>
    </alternativeName>
</protein>
<keyword evidence="8 10" id="KW-0539">Nucleus</keyword>
<keyword evidence="6 10" id="KW-0010">Activator</keyword>
<evidence type="ECO:0000256" key="1">
    <source>
        <dbReference type="ARBA" id="ARBA00004123"/>
    </source>
</evidence>
<comment type="function">
    <text evidence="10">Component of the SRB8-11 complex. The SRB8-11 complex is a regulatory module of the Mediator complex which is itself involved in regulation of basal and activated RNA polymerase II-dependent transcription. The SRB8-11 complex may be involved in the transcriptional repression of a subset of genes regulated by Mediator. It may inhibit the association of the Mediator complex with RNA polymerase II to form the holoenzyme complex.</text>
</comment>
<dbReference type="InterPro" id="IPR009401">
    <property type="entry name" value="Med13_C"/>
</dbReference>
<keyword evidence="14" id="KW-1185">Reference proteome</keyword>
<comment type="subunit">
    <text evidence="10">Component of the SRB8-11 complex, which itself associates with the Mediator complex.</text>
</comment>
<dbReference type="GO" id="GO:0016592">
    <property type="term" value="C:mediator complex"/>
    <property type="evidence" value="ECO:0007669"/>
    <property type="project" value="InterPro"/>
</dbReference>